<dbReference type="Proteomes" id="UP001597483">
    <property type="component" value="Unassembled WGS sequence"/>
</dbReference>
<accession>A0ABW5HBR9</accession>
<gene>
    <name evidence="2" type="ORF">ACFSVL_25535</name>
</gene>
<protein>
    <recommendedName>
        <fullName evidence="4">MFS transporter</fullName>
    </recommendedName>
</protein>
<dbReference type="RefSeq" id="WP_378308075.1">
    <property type="nucleotide sequence ID" value="NZ_JBHUKS010000018.1"/>
</dbReference>
<evidence type="ECO:0000256" key="1">
    <source>
        <dbReference type="SAM" id="Phobius"/>
    </source>
</evidence>
<keyword evidence="3" id="KW-1185">Reference proteome</keyword>
<proteinExistence type="predicted"/>
<reference evidence="3" key="1">
    <citation type="journal article" date="2019" name="Int. J. Syst. Evol. Microbiol.">
        <title>The Global Catalogue of Microorganisms (GCM) 10K type strain sequencing project: providing services to taxonomists for standard genome sequencing and annotation.</title>
        <authorList>
            <consortium name="The Broad Institute Genomics Platform"/>
            <consortium name="The Broad Institute Genome Sequencing Center for Infectious Disease"/>
            <person name="Wu L."/>
            <person name="Ma J."/>
        </authorList>
    </citation>
    <scope>NUCLEOTIDE SEQUENCE [LARGE SCALE GENOMIC DNA]</scope>
    <source>
        <strain evidence="3">CGMCC 4.7641</strain>
    </source>
</reference>
<keyword evidence="1" id="KW-0812">Transmembrane</keyword>
<comment type="caution">
    <text evidence="2">The sequence shown here is derived from an EMBL/GenBank/DDBJ whole genome shotgun (WGS) entry which is preliminary data.</text>
</comment>
<dbReference type="EMBL" id="JBHUKS010000018">
    <property type="protein sequence ID" value="MFD2470778.1"/>
    <property type="molecule type" value="Genomic_DNA"/>
</dbReference>
<keyword evidence="1" id="KW-1133">Transmembrane helix</keyword>
<evidence type="ECO:0000313" key="3">
    <source>
        <dbReference type="Proteomes" id="UP001597483"/>
    </source>
</evidence>
<keyword evidence="1" id="KW-0472">Membrane</keyword>
<feature type="transmembrane region" description="Helical" evidence="1">
    <location>
        <begin position="56"/>
        <end position="77"/>
    </location>
</feature>
<organism evidence="2 3">
    <name type="scientific">Amycolatopsis silviterrae</name>
    <dbReference type="NCBI Taxonomy" id="1656914"/>
    <lineage>
        <taxon>Bacteria</taxon>
        <taxon>Bacillati</taxon>
        <taxon>Actinomycetota</taxon>
        <taxon>Actinomycetes</taxon>
        <taxon>Pseudonocardiales</taxon>
        <taxon>Pseudonocardiaceae</taxon>
        <taxon>Amycolatopsis</taxon>
    </lineage>
</organism>
<sequence length="148" mass="15996">MMTYPTIRPRMPKRLIAVLVFVFLQALGNGMFAVLTQIDISERASHHQDVLPQLPFAVVVSYVFAGALLFGGIAVALGHNWGRWLVSSFEALTVLVALIALFSGNLAMLVGLVLVGLAMSALFSEKASDWFADKALERQGTVPAPSPR</sequence>
<name>A0ABW5HBR9_9PSEU</name>
<evidence type="ECO:0008006" key="4">
    <source>
        <dbReference type="Google" id="ProtNLM"/>
    </source>
</evidence>
<evidence type="ECO:0000313" key="2">
    <source>
        <dbReference type="EMBL" id="MFD2470778.1"/>
    </source>
</evidence>